<name>A0A6G1HDJ7_9PEZI</name>
<dbReference type="Proteomes" id="UP000800041">
    <property type="component" value="Unassembled WGS sequence"/>
</dbReference>
<reference evidence="2" key="1">
    <citation type="journal article" date="2020" name="Stud. Mycol.">
        <title>101 Dothideomycetes genomes: a test case for predicting lifestyles and emergence of pathogens.</title>
        <authorList>
            <person name="Haridas S."/>
            <person name="Albert R."/>
            <person name="Binder M."/>
            <person name="Bloem J."/>
            <person name="Labutti K."/>
            <person name="Salamov A."/>
            <person name="Andreopoulos B."/>
            <person name="Baker S."/>
            <person name="Barry K."/>
            <person name="Bills G."/>
            <person name="Bluhm B."/>
            <person name="Cannon C."/>
            <person name="Castanera R."/>
            <person name="Culley D."/>
            <person name="Daum C."/>
            <person name="Ezra D."/>
            <person name="Gonzalez J."/>
            <person name="Henrissat B."/>
            <person name="Kuo A."/>
            <person name="Liang C."/>
            <person name="Lipzen A."/>
            <person name="Lutzoni F."/>
            <person name="Magnuson J."/>
            <person name="Mondo S."/>
            <person name="Nolan M."/>
            <person name="Ohm R."/>
            <person name="Pangilinan J."/>
            <person name="Park H.-J."/>
            <person name="Ramirez L."/>
            <person name="Alfaro M."/>
            <person name="Sun H."/>
            <person name="Tritt A."/>
            <person name="Yoshinaga Y."/>
            <person name="Zwiers L.-H."/>
            <person name="Turgeon B."/>
            <person name="Goodwin S."/>
            <person name="Spatafora J."/>
            <person name="Crous P."/>
            <person name="Grigoriev I."/>
        </authorList>
    </citation>
    <scope>NUCLEOTIDE SEQUENCE</scope>
    <source>
        <strain evidence="2">CBS 113979</strain>
    </source>
</reference>
<keyword evidence="1" id="KW-0472">Membrane</keyword>
<keyword evidence="3" id="KW-1185">Reference proteome</keyword>
<protein>
    <submittedName>
        <fullName evidence="2">Uncharacterized protein</fullName>
    </submittedName>
</protein>
<dbReference type="AlphaFoldDB" id="A0A6G1HDJ7"/>
<dbReference type="EMBL" id="ML977140">
    <property type="protein sequence ID" value="KAF1991137.1"/>
    <property type="molecule type" value="Genomic_DNA"/>
</dbReference>
<accession>A0A6G1HDJ7</accession>
<proteinExistence type="predicted"/>
<organism evidence="2 3">
    <name type="scientific">Aulographum hederae CBS 113979</name>
    <dbReference type="NCBI Taxonomy" id="1176131"/>
    <lineage>
        <taxon>Eukaryota</taxon>
        <taxon>Fungi</taxon>
        <taxon>Dikarya</taxon>
        <taxon>Ascomycota</taxon>
        <taxon>Pezizomycotina</taxon>
        <taxon>Dothideomycetes</taxon>
        <taxon>Pleosporomycetidae</taxon>
        <taxon>Aulographales</taxon>
        <taxon>Aulographaceae</taxon>
    </lineage>
</organism>
<evidence type="ECO:0000256" key="1">
    <source>
        <dbReference type="SAM" id="Phobius"/>
    </source>
</evidence>
<feature type="transmembrane region" description="Helical" evidence="1">
    <location>
        <begin position="6"/>
        <end position="26"/>
    </location>
</feature>
<evidence type="ECO:0000313" key="3">
    <source>
        <dbReference type="Proteomes" id="UP000800041"/>
    </source>
</evidence>
<evidence type="ECO:0000313" key="2">
    <source>
        <dbReference type="EMBL" id="KAF1991137.1"/>
    </source>
</evidence>
<keyword evidence="1" id="KW-0812">Transmembrane</keyword>
<keyword evidence="1" id="KW-1133">Transmembrane helix</keyword>
<sequence>MHVSLEAALVLVFSIPMLFFTILTWWDNRHARQRANVRSVFETNAAIFEAILLRHDHIWRPSVPPPLHTIAQRRQSIQAGPTMPQLVAPSPSAPLLLDVRRFHSIEPVPRALVGRTRSMTR</sequence>
<gene>
    <name evidence="2" type="ORF">K402DRAFT_400610</name>
</gene>